<protein>
    <submittedName>
        <fullName evidence="8">MFS transporter</fullName>
    </submittedName>
</protein>
<dbReference type="RefSeq" id="WP_119857851.1">
    <property type="nucleotide sequence ID" value="NZ_QYYD01000018.1"/>
</dbReference>
<evidence type="ECO:0000256" key="4">
    <source>
        <dbReference type="ARBA" id="ARBA00022989"/>
    </source>
</evidence>
<name>A0A418V2P1_RHOPL</name>
<comment type="subcellular location">
    <subcellularLocation>
        <location evidence="1">Cell membrane</location>
        <topology evidence="1">Multi-pass membrane protein</topology>
    </subcellularLocation>
</comment>
<keyword evidence="4 6" id="KW-1133">Transmembrane helix</keyword>
<dbReference type="InterPro" id="IPR050189">
    <property type="entry name" value="MFS_Efflux_Transporters"/>
</dbReference>
<evidence type="ECO:0000259" key="7">
    <source>
        <dbReference type="PROSITE" id="PS50850"/>
    </source>
</evidence>
<dbReference type="PANTHER" id="PTHR43124">
    <property type="entry name" value="PURINE EFFLUX PUMP PBUE"/>
    <property type="match status" value="1"/>
</dbReference>
<evidence type="ECO:0000256" key="3">
    <source>
        <dbReference type="ARBA" id="ARBA00022692"/>
    </source>
</evidence>
<dbReference type="GO" id="GO:0022857">
    <property type="term" value="F:transmembrane transporter activity"/>
    <property type="evidence" value="ECO:0007669"/>
    <property type="project" value="InterPro"/>
</dbReference>
<feature type="domain" description="Major facilitator superfamily (MFS) profile" evidence="7">
    <location>
        <begin position="16"/>
        <end position="397"/>
    </location>
</feature>
<dbReference type="PROSITE" id="PS50850">
    <property type="entry name" value="MFS"/>
    <property type="match status" value="1"/>
</dbReference>
<feature type="transmembrane region" description="Helical" evidence="6">
    <location>
        <begin position="12"/>
        <end position="29"/>
    </location>
</feature>
<feature type="transmembrane region" description="Helical" evidence="6">
    <location>
        <begin position="49"/>
        <end position="70"/>
    </location>
</feature>
<comment type="caution">
    <text evidence="8">The sequence shown here is derived from an EMBL/GenBank/DDBJ whole genome shotgun (WGS) entry which is preliminary data.</text>
</comment>
<feature type="transmembrane region" description="Helical" evidence="6">
    <location>
        <begin position="310"/>
        <end position="331"/>
    </location>
</feature>
<gene>
    <name evidence="8" type="ORF">D4Q52_17500</name>
</gene>
<dbReference type="InterPro" id="IPR036259">
    <property type="entry name" value="MFS_trans_sf"/>
</dbReference>
<dbReference type="Pfam" id="PF07690">
    <property type="entry name" value="MFS_1"/>
    <property type="match status" value="1"/>
</dbReference>
<dbReference type="GO" id="GO:0005886">
    <property type="term" value="C:plasma membrane"/>
    <property type="evidence" value="ECO:0007669"/>
    <property type="project" value="UniProtKB-SubCell"/>
</dbReference>
<evidence type="ECO:0000256" key="6">
    <source>
        <dbReference type="SAM" id="Phobius"/>
    </source>
</evidence>
<evidence type="ECO:0000313" key="9">
    <source>
        <dbReference type="Proteomes" id="UP000285523"/>
    </source>
</evidence>
<sequence>MGHSDGASAPAALPPALNIIALSGFAASLSTRALDPVLPRIASEFSVSITTAAGLAAVSAFTFAVVQPAIGALADMFGKARLMIVCLALLGFSSLLGALTTSFELLFLCRILAGIGSGGVFPVALGLTGDLVGPERRQVAIGRVLGGSMTGNLLGASAAGVIGDVLGWRGVLSVIGMLVIVAALAVAFGFRGKPIKAGAPMDFAGLRRSYRIIFSNPNAAICFTAVLIEGTCVMGTFPFVAAFLHELGQESLAIAGLVIAGFAVGGLLYTLTVARLLPRLGVNGMMIAGGALVGLQLAIIAFGPRWQAQALAYVAMGMGFYMLHGCIQVFASELTENARGTAMSLHSFFFFMGQTTGPIAYGFGLGHLGKVPTLLIAGATMLALGLVLARILRARPPADANVGEPRLS</sequence>
<feature type="transmembrane region" description="Helical" evidence="6">
    <location>
        <begin position="218"/>
        <end position="240"/>
    </location>
</feature>
<dbReference type="InterPro" id="IPR020846">
    <property type="entry name" value="MFS_dom"/>
</dbReference>
<keyword evidence="5 6" id="KW-0472">Membrane</keyword>
<keyword evidence="3 6" id="KW-0812">Transmembrane</keyword>
<feature type="transmembrane region" description="Helical" evidence="6">
    <location>
        <begin position="105"/>
        <end position="128"/>
    </location>
</feature>
<feature type="transmembrane region" description="Helical" evidence="6">
    <location>
        <begin position="168"/>
        <end position="190"/>
    </location>
</feature>
<dbReference type="OrthoDB" id="7930524at2"/>
<dbReference type="CDD" id="cd17324">
    <property type="entry name" value="MFS_NepI_like"/>
    <property type="match status" value="1"/>
</dbReference>
<feature type="transmembrane region" description="Helical" evidence="6">
    <location>
        <begin position="284"/>
        <end position="304"/>
    </location>
</feature>
<dbReference type="PANTHER" id="PTHR43124:SF3">
    <property type="entry name" value="CHLORAMPHENICOL EFFLUX PUMP RV0191"/>
    <property type="match status" value="1"/>
</dbReference>
<evidence type="ECO:0000256" key="2">
    <source>
        <dbReference type="ARBA" id="ARBA00022475"/>
    </source>
</evidence>
<keyword evidence="2" id="KW-1003">Cell membrane</keyword>
<feature type="transmembrane region" description="Helical" evidence="6">
    <location>
        <begin position="373"/>
        <end position="392"/>
    </location>
</feature>
<evidence type="ECO:0000256" key="1">
    <source>
        <dbReference type="ARBA" id="ARBA00004651"/>
    </source>
</evidence>
<accession>A0A418V2P1</accession>
<feature type="transmembrane region" description="Helical" evidence="6">
    <location>
        <begin position="82"/>
        <end position="99"/>
    </location>
</feature>
<dbReference type="Gene3D" id="1.20.1250.20">
    <property type="entry name" value="MFS general substrate transporter like domains"/>
    <property type="match status" value="1"/>
</dbReference>
<dbReference type="Proteomes" id="UP000285523">
    <property type="component" value="Unassembled WGS sequence"/>
</dbReference>
<proteinExistence type="predicted"/>
<dbReference type="AlphaFoldDB" id="A0A418V2P1"/>
<feature type="transmembrane region" description="Helical" evidence="6">
    <location>
        <begin position="140"/>
        <end position="162"/>
    </location>
</feature>
<feature type="transmembrane region" description="Helical" evidence="6">
    <location>
        <begin position="343"/>
        <end position="361"/>
    </location>
</feature>
<reference evidence="8 9" key="1">
    <citation type="submission" date="2018-09" db="EMBL/GenBank/DDBJ databases">
        <title>Draft genome sequence of Rhodopseudomonas palustris 2.1.18.</title>
        <authorList>
            <person name="Robertson S.L."/>
            <person name="Meyer T.E."/>
            <person name="Kyndt J.A."/>
        </authorList>
    </citation>
    <scope>NUCLEOTIDE SEQUENCE [LARGE SCALE GENOMIC DNA]</scope>
    <source>
        <strain evidence="8 9">2.1.18</strain>
    </source>
</reference>
<organism evidence="8 9">
    <name type="scientific">Rhodopseudomonas palustris</name>
    <dbReference type="NCBI Taxonomy" id="1076"/>
    <lineage>
        <taxon>Bacteria</taxon>
        <taxon>Pseudomonadati</taxon>
        <taxon>Pseudomonadota</taxon>
        <taxon>Alphaproteobacteria</taxon>
        <taxon>Hyphomicrobiales</taxon>
        <taxon>Nitrobacteraceae</taxon>
        <taxon>Rhodopseudomonas</taxon>
    </lineage>
</organism>
<evidence type="ECO:0000256" key="5">
    <source>
        <dbReference type="ARBA" id="ARBA00023136"/>
    </source>
</evidence>
<dbReference type="SUPFAM" id="SSF103473">
    <property type="entry name" value="MFS general substrate transporter"/>
    <property type="match status" value="1"/>
</dbReference>
<dbReference type="EMBL" id="QYYD01000018">
    <property type="protein sequence ID" value="RJF70352.1"/>
    <property type="molecule type" value="Genomic_DNA"/>
</dbReference>
<evidence type="ECO:0000313" key="8">
    <source>
        <dbReference type="EMBL" id="RJF70352.1"/>
    </source>
</evidence>
<feature type="transmembrane region" description="Helical" evidence="6">
    <location>
        <begin position="252"/>
        <end position="272"/>
    </location>
</feature>
<dbReference type="InterPro" id="IPR011701">
    <property type="entry name" value="MFS"/>
</dbReference>